<dbReference type="SUPFAM" id="SSF47413">
    <property type="entry name" value="lambda repressor-like DNA-binding domains"/>
    <property type="match status" value="1"/>
</dbReference>
<dbReference type="Pfam" id="PF01381">
    <property type="entry name" value="HTH_3"/>
    <property type="match status" value="1"/>
</dbReference>
<dbReference type="Gene3D" id="1.10.260.40">
    <property type="entry name" value="lambda repressor-like DNA-binding domains"/>
    <property type="match status" value="1"/>
</dbReference>
<dbReference type="InterPro" id="IPR013430">
    <property type="entry name" value="Toxin_antidote_HigA"/>
</dbReference>
<evidence type="ECO:0000256" key="1">
    <source>
        <dbReference type="ARBA" id="ARBA00007227"/>
    </source>
</evidence>
<dbReference type="InterPro" id="IPR010982">
    <property type="entry name" value="Lambda_DNA-bd_dom_sf"/>
</dbReference>
<feature type="domain" description="HTH cro/C1-type" evidence="2">
    <location>
        <begin position="11"/>
        <end position="65"/>
    </location>
</feature>
<dbReference type="Pfam" id="PF06114">
    <property type="entry name" value="Peptidase_M78"/>
    <property type="match status" value="1"/>
</dbReference>
<dbReference type="PROSITE" id="PS50943">
    <property type="entry name" value="HTH_CROC1"/>
    <property type="match status" value="1"/>
</dbReference>
<reference evidence="3 4" key="1">
    <citation type="submission" date="2018-01" db="EMBL/GenBank/DDBJ databases">
        <title>Genomic Encyclopedia of Type Strains, Phase III (KMG-III): the genomes of soil and plant-associated and newly described type strains.</title>
        <authorList>
            <person name="Whitman W."/>
        </authorList>
    </citation>
    <scope>NUCLEOTIDE SEQUENCE [LARGE SCALE GENOMIC DNA]</scope>
    <source>
        <strain evidence="3 4">JCM 18070</strain>
    </source>
</reference>
<sequence length="377" mass="41811">MSDYKTPGQLIEALLAERGWTQRLLAVVLDMSESTTNKLISGKQAVSAEIALLLEEVFETPAERFLSLQKDFDLARARLVSRPDPGRATRAEVFRGLPVAEMIKRRWIDATDIKDIQSVEASLAKFFRVSTIGDIEFLPHAAKKTAVGGETTPAQLAWLYRVRQIAGEMMVGQFSPFGVRRAIEQLKLLVLSVEEARKVPRVLAEAGIRFVIVESLPGAKIDGVCFWLDDQSPVIGMSFRHDRIDNFWFVLRHELEHVLRGHGKELIEIDSELEGSRAGVGNDISEQERQANAAAAEFCIPAKTLDAFIARKAPFFAERDIQSLAAALKIHPGLVAGQLQHRTGRYDRFRDHLVKVRSIIAPGASVDGWGDVAPVGI</sequence>
<protein>
    <submittedName>
        <fullName evidence="3">HTH-type transcriptional regulator/antitoxin HigA</fullName>
    </submittedName>
</protein>
<comment type="caution">
    <text evidence="3">The sequence shown here is derived from an EMBL/GenBank/DDBJ whole genome shotgun (WGS) entry which is preliminary data.</text>
</comment>
<dbReference type="GO" id="GO:0003677">
    <property type="term" value="F:DNA binding"/>
    <property type="evidence" value="ECO:0007669"/>
    <property type="project" value="InterPro"/>
</dbReference>
<dbReference type="InterPro" id="IPR010359">
    <property type="entry name" value="IrrE_HExxH"/>
</dbReference>
<proteinExistence type="inferred from homology"/>
<dbReference type="AlphaFoldDB" id="A0A2S4MIZ4"/>
<dbReference type="Gene3D" id="1.10.10.2910">
    <property type="match status" value="1"/>
</dbReference>
<organism evidence="3 4">
    <name type="scientific">Paraburkholderia eburnea</name>
    <dbReference type="NCBI Taxonomy" id="1189126"/>
    <lineage>
        <taxon>Bacteria</taxon>
        <taxon>Pseudomonadati</taxon>
        <taxon>Pseudomonadota</taxon>
        <taxon>Betaproteobacteria</taxon>
        <taxon>Burkholderiales</taxon>
        <taxon>Burkholderiaceae</taxon>
        <taxon>Paraburkholderia</taxon>
    </lineage>
</organism>
<dbReference type="EMBL" id="PQGA01000002">
    <property type="protein sequence ID" value="POR54579.1"/>
    <property type="molecule type" value="Genomic_DNA"/>
</dbReference>
<name>A0A2S4MIZ4_9BURK</name>
<dbReference type="OrthoDB" id="9796786at2"/>
<dbReference type="PANTHER" id="PTHR43236">
    <property type="entry name" value="ANTITOXIN HIGA1"/>
    <property type="match status" value="1"/>
</dbReference>
<evidence type="ECO:0000313" key="3">
    <source>
        <dbReference type="EMBL" id="POR54579.1"/>
    </source>
</evidence>
<dbReference type="SMART" id="SM00530">
    <property type="entry name" value="HTH_XRE"/>
    <property type="match status" value="1"/>
</dbReference>
<accession>A0A2S4MIZ4</accession>
<evidence type="ECO:0000259" key="2">
    <source>
        <dbReference type="PROSITE" id="PS50943"/>
    </source>
</evidence>
<dbReference type="PANTHER" id="PTHR43236:SF1">
    <property type="entry name" value="BLL7220 PROTEIN"/>
    <property type="match status" value="1"/>
</dbReference>
<evidence type="ECO:0000313" key="4">
    <source>
        <dbReference type="Proteomes" id="UP000237381"/>
    </source>
</evidence>
<dbReference type="NCBIfam" id="TIGR02607">
    <property type="entry name" value="antidote_HigA"/>
    <property type="match status" value="1"/>
</dbReference>
<gene>
    <name evidence="3" type="ORF">B0G62_102187</name>
</gene>
<dbReference type="Proteomes" id="UP000237381">
    <property type="component" value="Unassembled WGS sequence"/>
</dbReference>
<dbReference type="RefSeq" id="WP_103703143.1">
    <property type="nucleotide sequence ID" value="NZ_PQGA01000002.1"/>
</dbReference>
<dbReference type="CDD" id="cd00093">
    <property type="entry name" value="HTH_XRE"/>
    <property type="match status" value="1"/>
</dbReference>
<dbReference type="InterPro" id="IPR001387">
    <property type="entry name" value="Cro/C1-type_HTH"/>
</dbReference>
<dbReference type="InterPro" id="IPR052345">
    <property type="entry name" value="Rad_response_metalloprotease"/>
</dbReference>
<comment type="similarity">
    <text evidence="1">Belongs to the short-chain fatty acyl-CoA assimilation regulator (ScfR) family.</text>
</comment>
<keyword evidence="4" id="KW-1185">Reference proteome</keyword>